<dbReference type="EMBL" id="SMTF01000006">
    <property type="protein sequence ID" value="TDK23794.1"/>
    <property type="molecule type" value="Genomic_DNA"/>
</dbReference>
<proteinExistence type="predicted"/>
<comment type="caution">
    <text evidence="2">The sequence shown here is derived from an EMBL/GenBank/DDBJ whole genome shotgun (WGS) entry which is preliminary data.</text>
</comment>
<dbReference type="AlphaFoldDB" id="A0A4V3ALP3"/>
<dbReference type="PANTHER" id="PTHR33336">
    <property type="entry name" value="QUINOL MONOOXYGENASE YGIN-RELATED"/>
    <property type="match status" value="1"/>
</dbReference>
<reference evidence="2 3" key="1">
    <citation type="submission" date="2019-03" db="EMBL/GenBank/DDBJ databases">
        <title>Luteimonas zhaokaii sp.nov., isolated from the rectal contents of Plateau pika in Yushu, Qinghai Province, China.</title>
        <authorList>
            <person name="Zhang G."/>
        </authorList>
    </citation>
    <scope>NUCLEOTIDE SEQUENCE [LARGE SCALE GENOMIC DNA]</scope>
    <source>
        <strain evidence="2 3">B9</strain>
    </source>
</reference>
<dbReference type="SUPFAM" id="SSF54909">
    <property type="entry name" value="Dimeric alpha+beta barrel"/>
    <property type="match status" value="1"/>
</dbReference>
<keyword evidence="2" id="KW-0560">Oxidoreductase</keyword>
<keyword evidence="2" id="KW-0503">Monooxygenase</keyword>
<dbReference type="PANTHER" id="PTHR33336:SF3">
    <property type="entry name" value="ABM DOMAIN-CONTAINING PROTEIN"/>
    <property type="match status" value="1"/>
</dbReference>
<evidence type="ECO:0000259" key="1">
    <source>
        <dbReference type="PROSITE" id="PS51725"/>
    </source>
</evidence>
<dbReference type="GO" id="GO:0005829">
    <property type="term" value="C:cytosol"/>
    <property type="evidence" value="ECO:0007669"/>
    <property type="project" value="TreeGrafter"/>
</dbReference>
<dbReference type="RefSeq" id="WP_133321891.1">
    <property type="nucleotide sequence ID" value="NZ_SMTF01000006.1"/>
</dbReference>
<dbReference type="PROSITE" id="PS51725">
    <property type="entry name" value="ABM"/>
    <property type="match status" value="1"/>
</dbReference>
<dbReference type="Gene3D" id="3.30.70.100">
    <property type="match status" value="1"/>
</dbReference>
<dbReference type="InterPro" id="IPR007138">
    <property type="entry name" value="ABM_dom"/>
</dbReference>
<sequence length="103" mass="11064">MAGAAQEIVVVARWQVAGDALGDVLEHVAAMRTASLQEPGCLGYEVFQAPDAPATLLLLERYRDAAALDAHRNSPHYAALVVERIVPRLEGRQVELLQAHGPA</sequence>
<dbReference type="Proteomes" id="UP000294796">
    <property type="component" value="Unassembled WGS sequence"/>
</dbReference>
<name>A0A4V3ALP3_9GAMM</name>
<dbReference type="InterPro" id="IPR050744">
    <property type="entry name" value="AI-2_Isomerase_LsrG"/>
</dbReference>
<feature type="domain" description="ABM" evidence="1">
    <location>
        <begin position="8"/>
        <end position="97"/>
    </location>
</feature>
<evidence type="ECO:0000313" key="3">
    <source>
        <dbReference type="Proteomes" id="UP000294796"/>
    </source>
</evidence>
<accession>A0A4V3ALP3</accession>
<dbReference type="GO" id="GO:0004497">
    <property type="term" value="F:monooxygenase activity"/>
    <property type="evidence" value="ECO:0007669"/>
    <property type="project" value="UniProtKB-KW"/>
</dbReference>
<organism evidence="2 3">
    <name type="scientific">Luteimonas aestuarii</name>
    <dbReference type="NCBI Taxonomy" id="453837"/>
    <lineage>
        <taxon>Bacteria</taxon>
        <taxon>Pseudomonadati</taxon>
        <taxon>Pseudomonadota</taxon>
        <taxon>Gammaproteobacteria</taxon>
        <taxon>Lysobacterales</taxon>
        <taxon>Lysobacteraceae</taxon>
        <taxon>Luteimonas</taxon>
    </lineage>
</organism>
<dbReference type="InterPro" id="IPR011008">
    <property type="entry name" value="Dimeric_a/b-barrel"/>
</dbReference>
<protein>
    <submittedName>
        <fullName evidence="2">Antibiotic biosynthesis monooxygenase</fullName>
    </submittedName>
</protein>
<evidence type="ECO:0000313" key="2">
    <source>
        <dbReference type="EMBL" id="TDK23794.1"/>
    </source>
</evidence>
<gene>
    <name evidence="2" type="ORF">E2F46_09695</name>
</gene>
<dbReference type="Pfam" id="PF03992">
    <property type="entry name" value="ABM"/>
    <property type="match status" value="1"/>
</dbReference>
<keyword evidence="3" id="KW-1185">Reference proteome</keyword>
<dbReference type="OrthoDB" id="9812192at2"/>